<dbReference type="InterPro" id="IPR007814">
    <property type="entry name" value="PaaA_PaaC"/>
</dbReference>
<dbReference type="InterPro" id="IPR009078">
    <property type="entry name" value="Ferritin-like_SF"/>
</dbReference>
<dbReference type="Gene3D" id="1.20.1260.10">
    <property type="match status" value="1"/>
</dbReference>
<dbReference type="InterPro" id="IPR011882">
    <property type="entry name" value="PaaC"/>
</dbReference>
<sequence length="253" mass="28913">MLHTDSLIHYTLHLADNALILSQRNSEWCGHGPVLEQDIAITNISLDLLGQARNFYQYAAILIGGTASEDKLAYHRNENEFKNCLLAEQPKGDWAVTILRQFIFSAYQYLLYRQLAKSTDHQLAAIASKAVKEVTYHLRWSSEWVIRLGDGTAESHARMVNAIQDLWMFTGELFLPAPYETEIQNQGIITGVEKLQQEWITTIENTFSEATLALPTDTGWMQTGGKTGRHTEYLGRILAELQYMQRIYPNCEW</sequence>
<dbReference type="NCBIfam" id="TIGR02158">
    <property type="entry name" value="PA_CoA_Oxy3"/>
    <property type="match status" value="1"/>
</dbReference>
<gene>
    <name evidence="1" type="primary">paaC</name>
    <name evidence="1" type="ORF">GD597_15265</name>
</gene>
<dbReference type="PANTHER" id="PTHR30458:SF0">
    <property type="entry name" value="1,2-PHENYLACETYL-COA EPOXIDASE, SUBUNIT C"/>
    <property type="match status" value="1"/>
</dbReference>
<dbReference type="FunFam" id="1.20.1260.10:FF:000012">
    <property type="entry name" value="1,2-phenylacetyl-CoA epoxidase, subunit C"/>
    <property type="match status" value="1"/>
</dbReference>
<dbReference type="InterPro" id="IPR012347">
    <property type="entry name" value="Ferritin-like"/>
</dbReference>
<dbReference type="Proteomes" id="UP000598971">
    <property type="component" value="Unassembled WGS sequence"/>
</dbReference>
<dbReference type="Pfam" id="PF05138">
    <property type="entry name" value="PaaA_PaaC"/>
    <property type="match status" value="1"/>
</dbReference>
<comment type="caution">
    <text evidence="1">The sequence shown here is derived from an EMBL/GenBank/DDBJ whole genome shotgun (WGS) entry which is preliminary data.</text>
</comment>
<reference evidence="1" key="1">
    <citation type="submission" date="2019-10" db="EMBL/GenBank/DDBJ databases">
        <title>Draft genome sequence of Panacibacter sp. KCS-6.</title>
        <authorList>
            <person name="Yim K.J."/>
        </authorList>
    </citation>
    <scope>NUCLEOTIDE SEQUENCE</scope>
    <source>
        <strain evidence="1">KCS-6</strain>
    </source>
</reference>
<dbReference type="PANTHER" id="PTHR30458">
    <property type="entry name" value="PHENYLACETIC ACID DEGRADATION PROTEIN PAA"/>
    <property type="match status" value="1"/>
</dbReference>
<protein>
    <submittedName>
        <fullName evidence="1">Phenylacetate-CoA oxygenase subunit PaaC</fullName>
    </submittedName>
</protein>
<organism evidence="1 2">
    <name type="scientific">Limnovirga soli</name>
    <dbReference type="NCBI Taxonomy" id="2656915"/>
    <lineage>
        <taxon>Bacteria</taxon>
        <taxon>Pseudomonadati</taxon>
        <taxon>Bacteroidota</taxon>
        <taxon>Chitinophagia</taxon>
        <taxon>Chitinophagales</taxon>
        <taxon>Chitinophagaceae</taxon>
        <taxon>Limnovirga</taxon>
    </lineage>
</organism>
<evidence type="ECO:0000313" key="1">
    <source>
        <dbReference type="EMBL" id="NNV56831.1"/>
    </source>
</evidence>
<dbReference type="PIRSF" id="PIRSF037834">
    <property type="entry name" value="PA_CoA_Oase3"/>
    <property type="match status" value="1"/>
</dbReference>
<dbReference type="GO" id="GO:0005829">
    <property type="term" value="C:cytosol"/>
    <property type="evidence" value="ECO:0007669"/>
    <property type="project" value="TreeGrafter"/>
</dbReference>
<dbReference type="GO" id="GO:0010124">
    <property type="term" value="P:phenylacetate catabolic process"/>
    <property type="evidence" value="ECO:0007669"/>
    <property type="project" value="InterPro"/>
</dbReference>
<accession>A0A8J8FEV7</accession>
<name>A0A8J8FEV7_9BACT</name>
<proteinExistence type="predicted"/>
<dbReference type="EMBL" id="WHPF01000011">
    <property type="protein sequence ID" value="NNV56831.1"/>
    <property type="molecule type" value="Genomic_DNA"/>
</dbReference>
<evidence type="ECO:0000313" key="2">
    <source>
        <dbReference type="Proteomes" id="UP000598971"/>
    </source>
</evidence>
<dbReference type="AlphaFoldDB" id="A0A8J8FEV7"/>
<dbReference type="SUPFAM" id="SSF47240">
    <property type="entry name" value="Ferritin-like"/>
    <property type="match status" value="1"/>
</dbReference>
<dbReference type="InterPro" id="IPR052703">
    <property type="entry name" value="Aromatic_CoA_ox/epox"/>
</dbReference>
<keyword evidence="2" id="KW-1185">Reference proteome</keyword>